<dbReference type="InterPro" id="IPR055647">
    <property type="entry name" value="DUF7223"/>
</dbReference>
<protein>
    <recommendedName>
        <fullName evidence="6">Isoamyl alcohol oxidase</fullName>
    </recommendedName>
</protein>
<feature type="domain" description="DUF7029" evidence="2">
    <location>
        <begin position="98"/>
        <end position="190"/>
    </location>
</feature>
<dbReference type="EMBL" id="FJOG01000006">
    <property type="protein sequence ID" value="CZR55188.1"/>
    <property type="molecule type" value="Genomic_DNA"/>
</dbReference>
<feature type="signal peptide" evidence="1">
    <location>
        <begin position="1"/>
        <end position="19"/>
    </location>
</feature>
<sequence length="482" mass="50911">MKSVLSLTSFLALAASVVAVDDDACENESVAVRESVAATSFNTNTNTFAANVTNVFAPVTAPHIDTQDNAYVVPQLNVSLFYASNVTAGGSLVVNHSMIFPTVLLEQIASISNVDCTADSVAVTFNDSSVFATAQTAWTTNETVVWITNHLGDCDPELERSFFVVGSLAFDNETLVATASSMKANVSSTAAITEISFGSLPAGAITNSTIAKRDLVIDPSFTITPSLSLPADTVLYSYSPYVTVTADTASFTSNVTLSGYLKYNWFLFKMEDLYFDIDAGFTADLAVSAEVTSAYSTTFTYAPTALFYGLSVPGVLELGPQLQFSVDAEVSASEAVTVTSEVTLAIVDGNVHVDLLDESNTGTSGWNPTYTASANISGEVVAELNPTAALTVEIAINFFSGLLDLSTGLTASPGFDNSFILTAAEGIDLNGVQNLTTSGTCAEGLELASNFTFSVEAFVTEFYSTELYSVELPILDKCFSWE</sequence>
<accession>A0A1L7WQY9</accession>
<dbReference type="STRING" id="576137.A0A1L7WQY9"/>
<evidence type="ECO:0000259" key="2">
    <source>
        <dbReference type="Pfam" id="PF22974"/>
    </source>
</evidence>
<gene>
    <name evidence="4" type="ORF">PAC_05074</name>
</gene>
<feature type="chain" id="PRO_5013109395" description="Isoamyl alcohol oxidase" evidence="1">
    <location>
        <begin position="20"/>
        <end position="482"/>
    </location>
</feature>
<dbReference type="InterPro" id="IPR054293">
    <property type="entry name" value="DUF7029"/>
</dbReference>
<proteinExistence type="predicted"/>
<evidence type="ECO:0000256" key="1">
    <source>
        <dbReference type="SAM" id="SignalP"/>
    </source>
</evidence>
<keyword evidence="5" id="KW-1185">Reference proteome</keyword>
<evidence type="ECO:0000313" key="5">
    <source>
        <dbReference type="Proteomes" id="UP000184330"/>
    </source>
</evidence>
<evidence type="ECO:0000313" key="4">
    <source>
        <dbReference type="EMBL" id="CZR55188.1"/>
    </source>
</evidence>
<dbReference type="AlphaFoldDB" id="A0A1L7WQY9"/>
<dbReference type="Pfam" id="PF22974">
    <property type="entry name" value="DUF7029"/>
    <property type="match status" value="1"/>
</dbReference>
<dbReference type="OrthoDB" id="160645at2759"/>
<organism evidence="4 5">
    <name type="scientific">Phialocephala subalpina</name>
    <dbReference type="NCBI Taxonomy" id="576137"/>
    <lineage>
        <taxon>Eukaryota</taxon>
        <taxon>Fungi</taxon>
        <taxon>Dikarya</taxon>
        <taxon>Ascomycota</taxon>
        <taxon>Pezizomycotina</taxon>
        <taxon>Leotiomycetes</taxon>
        <taxon>Helotiales</taxon>
        <taxon>Mollisiaceae</taxon>
        <taxon>Phialocephala</taxon>
        <taxon>Phialocephala fortinii species complex</taxon>
    </lineage>
</organism>
<feature type="domain" description="DUF7223" evidence="3">
    <location>
        <begin position="280"/>
        <end position="479"/>
    </location>
</feature>
<evidence type="ECO:0008006" key="6">
    <source>
        <dbReference type="Google" id="ProtNLM"/>
    </source>
</evidence>
<name>A0A1L7WQY9_9HELO</name>
<dbReference type="Proteomes" id="UP000184330">
    <property type="component" value="Unassembled WGS sequence"/>
</dbReference>
<reference evidence="4 5" key="1">
    <citation type="submission" date="2016-03" db="EMBL/GenBank/DDBJ databases">
        <authorList>
            <person name="Ploux O."/>
        </authorList>
    </citation>
    <scope>NUCLEOTIDE SEQUENCE [LARGE SCALE GENOMIC DNA]</scope>
    <source>
        <strain evidence="4 5">UAMH 11012</strain>
    </source>
</reference>
<evidence type="ECO:0000259" key="3">
    <source>
        <dbReference type="Pfam" id="PF23865"/>
    </source>
</evidence>
<dbReference type="Pfam" id="PF23865">
    <property type="entry name" value="DUF7223"/>
    <property type="match status" value="1"/>
</dbReference>
<keyword evidence="1" id="KW-0732">Signal</keyword>